<dbReference type="RefSeq" id="WP_249863903.1">
    <property type="nucleotide sequence ID" value="NZ_CP027059.1"/>
</dbReference>
<dbReference type="EMBL" id="CP027059">
    <property type="protein sequence ID" value="UQZ81688.1"/>
    <property type="molecule type" value="Genomic_DNA"/>
</dbReference>
<reference evidence="8" key="1">
    <citation type="submission" date="2018-02" db="EMBL/GenBank/DDBJ databases">
        <authorList>
            <person name="Kim S.-K."/>
            <person name="Jung H.-I."/>
            <person name="Lee S.-W."/>
        </authorList>
    </citation>
    <scope>NUCLEOTIDE SEQUENCE</scope>
    <source>
        <strain evidence="8">SK3146</strain>
    </source>
</reference>
<dbReference type="InterPro" id="IPR052984">
    <property type="entry name" value="UPF0421"/>
</dbReference>
<reference evidence="8" key="2">
    <citation type="journal article" date="2021" name="J Anim Sci Technol">
        <title>Complete genome sequence of Paenibacillus konkukensis sp. nov. SK3146 as a potential probiotic strain.</title>
        <authorList>
            <person name="Jung H.I."/>
            <person name="Park S."/>
            <person name="Niu K.M."/>
            <person name="Lee S.W."/>
            <person name="Kothari D."/>
            <person name="Yi K.J."/>
            <person name="Kim S.K."/>
        </authorList>
    </citation>
    <scope>NUCLEOTIDE SEQUENCE</scope>
    <source>
        <strain evidence="8">SK3146</strain>
    </source>
</reference>
<evidence type="ECO:0000259" key="7">
    <source>
        <dbReference type="Pfam" id="PF11728"/>
    </source>
</evidence>
<accession>A0ABY4RJE3</accession>
<feature type="transmembrane region" description="Helical" evidence="6">
    <location>
        <begin position="122"/>
        <end position="141"/>
    </location>
</feature>
<dbReference type="InterPro" id="IPR021062">
    <property type="entry name" value="ArAE_1_C"/>
</dbReference>
<dbReference type="Pfam" id="PF06081">
    <property type="entry name" value="ArAE_1"/>
    <property type="match status" value="1"/>
</dbReference>
<sequence>MGIRIIKTAVAVWASITAAQLLGVHSPLSAGLLAILGIDVTKKRGLKTSFQRIAASLLGLALSALLFGLIGFDIWVISLCILILYPALSRLQLKDGVVTGSVVMFHVFTAQSISTQLLLNEVALLLIGLGTATLINIIYMPREDKQLTELKNKLESCFSQIFVQIARHLKDDSYIWDGSELLEAQSLIRQGLQAAQRLKENVLLQEQNAWFAYFYMRKQQFDSIDRMMQLVAQVYQTLPHGEGLASVFEGLSEDVKEDYYTGRAEQALESLVAGYKRMPLPASREEFEIRSALLQLIMELRAYLAVAKRAKKQKNVGYAAQK</sequence>
<dbReference type="InterPro" id="IPR038323">
    <property type="entry name" value="ArAE_1_C_sf"/>
</dbReference>
<dbReference type="Gene3D" id="1.20.120.940">
    <property type="entry name" value="Putative aromatic acid exporter, C-terminal domain"/>
    <property type="match status" value="1"/>
</dbReference>
<dbReference type="InterPro" id="IPR010343">
    <property type="entry name" value="ArAE_1"/>
</dbReference>
<evidence type="ECO:0000256" key="4">
    <source>
        <dbReference type="ARBA" id="ARBA00022989"/>
    </source>
</evidence>
<comment type="subcellular location">
    <subcellularLocation>
        <location evidence="1">Cell membrane</location>
        <topology evidence="1">Multi-pass membrane protein</topology>
    </subcellularLocation>
</comment>
<evidence type="ECO:0000313" key="8">
    <source>
        <dbReference type="EMBL" id="UQZ81688.1"/>
    </source>
</evidence>
<keyword evidence="9" id="KW-1185">Reference proteome</keyword>
<keyword evidence="2" id="KW-1003">Cell membrane</keyword>
<organism evidence="8 9">
    <name type="scientific">Paenibacillus konkukensis</name>
    <dbReference type="NCBI Taxonomy" id="2020716"/>
    <lineage>
        <taxon>Bacteria</taxon>
        <taxon>Bacillati</taxon>
        <taxon>Bacillota</taxon>
        <taxon>Bacilli</taxon>
        <taxon>Bacillales</taxon>
        <taxon>Paenibacillaceae</taxon>
        <taxon>Paenibacillus</taxon>
    </lineage>
</organism>
<evidence type="ECO:0000256" key="1">
    <source>
        <dbReference type="ARBA" id="ARBA00004651"/>
    </source>
</evidence>
<keyword evidence="4 6" id="KW-1133">Transmembrane helix</keyword>
<evidence type="ECO:0000256" key="3">
    <source>
        <dbReference type="ARBA" id="ARBA00022692"/>
    </source>
</evidence>
<evidence type="ECO:0000256" key="5">
    <source>
        <dbReference type="ARBA" id="ARBA00023136"/>
    </source>
</evidence>
<name>A0ABY4RJE3_9BACL</name>
<feature type="transmembrane region" description="Helical" evidence="6">
    <location>
        <begin position="57"/>
        <end position="85"/>
    </location>
</feature>
<feature type="domain" description="Putative aromatic acid exporter C-terminal" evidence="7">
    <location>
        <begin position="144"/>
        <end position="306"/>
    </location>
</feature>
<proteinExistence type="predicted"/>
<keyword evidence="5 6" id="KW-0472">Membrane</keyword>
<evidence type="ECO:0000313" key="9">
    <source>
        <dbReference type="Proteomes" id="UP001057134"/>
    </source>
</evidence>
<protein>
    <recommendedName>
        <fullName evidence="7">Putative aromatic acid exporter C-terminal domain-containing protein</fullName>
    </recommendedName>
</protein>
<dbReference type="PANTHER" id="PTHR40064:SF1">
    <property type="entry name" value="MEMBRANE PROTEIN"/>
    <property type="match status" value="1"/>
</dbReference>
<dbReference type="PANTHER" id="PTHR40064">
    <property type="entry name" value="MEMBRANE PROTEIN-RELATED"/>
    <property type="match status" value="1"/>
</dbReference>
<evidence type="ECO:0000256" key="6">
    <source>
        <dbReference type="SAM" id="Phobius"/>
    </source>
</evidence>
<dbReference type="Proteomes" id="UP001057134">
    <property type="component" value="Chromosome"/>
</dbReference>
<keyword evidence="3 6" id="KW-0812">Transmembrane</keyword>
<gene>
    <name evidence="8" type="ORF">SK3146_00844</name>
</gene>
<dbReference type="Pfam" id="PF11728">
    <property type="entry name" value="ArAE_1_C"/>
    <property type="match status" value="1"/>
</dbReference>
<evidence type="ECO:0000256" key="2">
    <source>
        <dbReference type="ARBA" id="ARBA00022475"/>
    </source>
</evidence>
<feature type="transmembrane region" description="Helical" evidence="6">
    <location>
        <begin position="12"/>
        <end position="36"/>
    </location>
</feature>